<keyword evidence="3" id="KW-0238">DNA-binding</keyword>
<evidence type="ECO:0000313" key="7">
    <source>
        <dbReference type="Proteomes" id="UP000189628"/>
    </source>
</evidence>
<dbReference type="EMBL" id="CP019911">
    <property type="protein sequence ID" value="AQW28627.1"/>
    <property type="molecule type" value="Genomic_DNA"/>
</dbReference>
<dbReference type="FunFam" id="1.10.10.10:FF:000001">
    <property type="entry name" value="LysR family transcriptional regulator"/>
    <property type="match status" value="1"/>
</dbReference>
<dbReference type="PANTHER" id="PTHR30419:SF8">
    <property type="entry name" value="NITROGEN ASSIMILATION TRANSCRIPTIONAL ACTIVATOR-RELATED"/>
    <property type="match status" value="1"/>
</dbReference>
<dbReference type="GO" id="GO:0003700">
    <property type="term" value="F:DNA-binding transcription factor activity"/>
    <property type="evidence" value="ECO:0007669"/>
    <property type="project" value="InterPro"/>
</dbReference>
<evidence type="ECO:0000313" key="6">
    <source>
        <dbReference type="EMBL" id="AQW28627.1"/>
    </source>
</evidence>
<keyword evidence="2" id="KW-0805">Transcription regulation</keyword>
<dbReference type="Proteomes" id="UP000189628">
    <property type="component" value="Chromosome"/>
</dbReference>
<keyword evidence="4" id="KW-0804">Transcription</keyword>
<dbReference type="InterPro" id="IPR005119">
    <property type="entry name" value="LysR_subst-bd"/>
</dbReference>
<dbReference type="Pfam" id="PF03466">
    <property type="entry name" value="LysR_substrate"/>
    <property type="match status" value="1"/>
</dbReference>
<evidence type="ECO:0000256" key="1">
    <source>
        <dbReference type="ARBA" id="ARBA00009437"/>
    </source>
</evidence>
<dbReference type="GO" id="GO:0005829">
    <property type="term" value="C:cytosol"/>
    <property type="evidence" value="ECO:0007669"/>
    <property type="project" value="TreeGrafter"/>
</dbReference>
<dbReference type="InterPro" id="IPR037405">
    <property type="entry name" value="GbpR_PBP2"/>
</dbReference>
<dbReference type="InterPro" id="IPR000847">
    <property type="entry name" value="LysR_HTH_N"/>
</dbReference>
<dbReference type="SUPFAM" id="SSF46785">
    <property type="entry name" value="Winged helix' DNA-binding domain"/>
    <property type="match status" value="1"/>
</dbReference>
<organism evidence="6 7">
    <name type="scientific">blood disease bacterium A2-HR MARDI</name>
    <dbReference type="NCBI Taxonomy" id="1944648"/>
    <lineage>
        <taxon>Bacteria</taxon>
        <taxon>Pseudomonadati</taxon>
        <taxon>Pseudomonadota</taxon>
        <taxon>Betaproteobacteria</taxon>
        <taxon>Burkholderiales</taxon>
        <taxon>Burkholderiaceae</taxon>
        <taxon>Ralstonia</taxon>
        <taxon>Ralstonia solanacearum species complex</taxon>
    </lineage>
</organism>
<dbReference type="SUPFAM" id="SSF53850">
    <property type="entry name" value="Periplasmic binding protein-like II"/>
    <property type="match status" value="1"/>
</dbReference>
<gene>
    <name evidence="6" type="ORF">B0B51_00320</name>
</gene>
<dbReference type="Gene3D" id="1.10.10.10">
    <property type="entry name" value="Winged helix-like DNA-binding domain superfamily/Winged helix DNA-binding domain"/>
    <property type="match status" value="1"/>
</dbReference>
<feature type="domain" description="HTH lysR-type" evidence="5">
    <location>
        <begin position="15"/>
        <end position="72"/>
    </location>
</feature>
<dbReference type="InterPro" id="IPR036388">
    <property type="entry name" value="WH-like_DNA-bd_sf"/>
</dbReference>
<dbReference type="CDD" id="cd08435">
    <property type="entry name" value="PBP2_GbpR"/>
    <property type="match status" value="1"/>
</dbReference>
<dbReference type="Gene3D" id="3.40.190.290">
    <property type="match status" value="1"/>
</dbReference>
<protein>
    <submittedName>
        <fullName evidence="6">LysR family transcriptional regulator</fullName>
    </submittedName>
</protein>
<dbReference type="Pfam" id="PF00126">
    <property type="entry name" value="HTH_1"/>
    <property type="match status" value="1"/>
</dbReference>
<dbReference type="InterPro" id="IPR036390">
    <property type="entry name" value="WH_DNA-bd_sf"/>
</dbReference>
<dbReference type="PANTHER" id="PTHR30419">
    <property type="entry name" value="HTH-TYPE TRANSCRIPTIONAL REGULATOR YBHD"/>
    <property type="match status" value="1"/>
</dbReference>
<evidence type="ECO:0000259" key="5">
    <source>
        <dbReference type="PROSITE" id="PS50931"/>
    </source>
</evidence>
<evidence type="ECO:0000256" key="2">
    <source>
        <dbReference type="ARBA" id="ARBA00023015"/>
    </source>
</evidence>
<proteinExistence type="inferred from homology"/>
<dbReference type="AlphaFoldDB" id="A0A1U9VEM7"/>
<evidence type="ECO:0000256" key="3">
    <source>
        <dbReference type="ARBA" id="ARBA00023125"/>
    </source>
</evidence>
<dbReference type="PROSITE" id="PS50931">
    <property type="entry name" value="HTH_LYSR"/>
    <property type="match status" value="1"/>
</dbReference>
<dbReference type="GO" id="GO:0003677">
    <property type="term" value="F:DNA binding"/>
    <property type="evidence" value="ECO:0007669"/>
    <property type="project" value="UniProtKB-KW"/>
</dbReference>
<sequence>MEHPAASDEALLSRIRFRHLSCFVAIAQERNLRRAAERLHLSQPAVSKTLGELEALSGARLVERGRHGARLTAAGERFLRYAVSATQALDAAAAALGGTGEPAPSVVEIGALPTVASGLLPEAIARLHALRPHAGVRLRTGTNADLLAALKARELDLVVGRMAEPAMMQGLSFELLYAEPLVLVVRPGHPLMAEPGASASLPAMLGYPLVISTPGTVPRHHTEALFQTHGLRLPPGVTETLSVSVARLLACRSDAVWITPERAARDDLEHGWLVRLNLPTSATKEPVGLLRRSADTAGELAAAFMTVLAAQVQADAAQNGTLLDAHWLC</sequence>
<reference evidence="6 7" key="1">
    <citation type="submission" date="2017-02" db="EMBL/GenBank/DDBJ databases">
        <title>Blood Disease Bacterium A2-HR MARDI.</title>
        <authorList>
            <person name="Badrun R."/>
            <person name="Abu Bakar N."/>
            <person name="Laboh R."/>
        </authorList>
    </citation>
    <scope>NUCLEOTIDE SEQUENCE [LARGE SCALE GENOMIC DNA]</scope>
    <source>
        <strain evidence="6 7">A2-HR MARDI</strain>
    </source>
</reference>
<dbReference type="PRINTS" id="PR00039">
    <property type="entry name" value="HTHLYSR"/>
</dbReference>
<name>A0A1U9VEM7_9RALS</name>
<comment type="similarity">
    <text evidence="1">Belongs to the LysR transcriptional regulatory family.</text>
</comment>
<dbReference type="RefSeq" id="WP_078221533.1">
    <property type="nucleotide sequence ID" value="NZ_CP019911.1"/>
</dbReference>
<evidence type="ECO:0000256" key="4">
    <source>
        <dbReference type="ARBA" id="ARBA00023163"/>
    </source>
</evidence>
<accession>A0A1U9VEM7</accession>
<dbReference type="InterPro" id="IPR050950">
    <property type="entry name" value="HTH-type_LysR_regulators"/>
</dbReference>